<evidence type="ECO:0000313" key="1">
    <source>
        <dbReference type="EMBL" id="SCZ13710.1"/>
    </source>
</evidence>
<reference evidence="2" key="1">
    <citation type="submission" date="2016-10" db="EMBL/GenBank/DDBJ databases">
        <authorList>
            <person name="Varghese N."/>
            <person name="Submissions S."/>
        </authorList>
    </citation>
    <scope>NUCLEOTIDE SEQUENCE [LARGE SCALE GENOMIC DNA]</scope>
    <source>
        <strain evidence="2">CGMCC 1.7666</strain>
    </source>
</reference>
<proteinExistence type="predicted"/>
<organism evidence="1 2">
    <name type="scientific">Microvirga guangxiensis</name>
    <dbReference type="NCBI Taxonomy" id="549386"/>
    <lineage>
        <taxon>Bacteria</taxon>
        <taxon>Pseudomonadati</taxon>
        <taxon>Pseudomonadota</taxon>
        <taxon>Alphaproteobacteria</taxon>
        <taxon>Hyphomicrobiales</taxon>
        <taxon>Methylobacteriaceae</taxon>
        <taxon>Microvirga</taxon>
    </lineage>
</organism>
<keyword evidence="2" id="KW-1185">Reference proteome</keyword>
<gene>
    <name evidence="1" type="ORF">SAMN02927923_04477</name>
</gene>
<protein>
    <submittedName>
        <fullName evidence="1">Uncharacterized protein</fullName>
    </submittedName>
</protein>
<evidence type="ECO:0000313" key="2">
    <source>
        <dbReference type="Proteomes" id="UP000199569"/>
    </source>
</evidence>
<name>A0A1G5LN98_9HYPH</name>
<sequence length="42" mass="4701">MPRRLMAWPSRLFRTFGNKMLALGQIQAADPVLEDAIAALET</sequence>
<accession>A0A1G5LN98</accession>
<dbReference type="AlphaFoldDB" id="A0A1G5LN98"/>
<dbReference type="Proteomes" id="UP000199569">
    <property type="component" value="Unassembled WGS sequence"/>
</dbReference>
<dbReference type="EMBL" id="FMVJ01000022">
    <property type="protein sequence ID" value="SCZ13710.1"/>
    <property type="molecule type" value="Genomic_DNA"/>
</dbReference>